<feature type="transmembrane region" description="Helical" evidence="1">
    <location>
        <begin position="55"/>
        <end position="78"/>
    </location>
</feature>
<evidence type="ECO:0000313" key="3">
    <source>
        <dbReference type="Proteomes" id="UP000176562"/>
    </source>
</evidence>
<proteinExistence type="predicted"/>
<protein>
    <recommendedName>
        <fullName evidence="4">DUF2798 domain-containing protein</fullName>
    </recommendedName>
</protein>
<name>A0A1D9MGN2_9RHOB</name>
<sequence>MQKPNPKREKLTILLAQVFISCLMALMMTFLFSILVAEGLTPGWPLRWLEHFLAAWPVAFVLSLFVGPLAFKLAFWVMHRVAGPA</sequence>
<evidence type="ECO:0008006" key="4">
    <source>
        <dbReference type="Google" id="ProtNLM"/>
    </source>
</evidence>
<dbReference type="AlphaFoldDB" id="A0A1D9MGN2"/>
<dbReference type="STRING" id="1850250.LPB142_08090"/>
<evidence type="ECO:0000256" key="1">
    <source>
        <dbReference type="SAM" id="Phobius"/>
    </source>
</evidence>
<evidence type="ECO:0000313" key="2">
    <source>
        <dbReference type="EMBL" id="AOZ70953.1"/>
    </source>
</evidence>
<keyword evidence="1" id="KW-1133">Transmembrane helix</keyword>
<feature type="transmembrane region" description="Helical" evidence="1">
    <location>
        <begin position="12"/>
        <end position="35"/>
    </location>
</feature>
<keyword evidence="1" id="KW-0472">Membrane</keyword>
<dbReference type="EMBL" id="CP017781">
    <property type="protein sequence ID" value="AOZ70953.1"/>
    <property type="molecule type" value="Genomic_DNA"/>
</dbReference>
<keyword evidence="3" id="KW-1185">Reference proteome</keyword>
<dbReference type="Proteomes" id="UP000176562">
    <property type="component" value="Chromosome"/>
</dbReference>
<dbReference type="Pfam" id="PF11391">
    <property type="entry name" value="DUF2798"/>
    <property type="match status" value="1"/>
</dbReference>
<dbReference type="RefSeq" id="WP_071167179.1">
    <property type="nucleotide sequence ID" value="NZ_CP017781.1"/>
</dbReference>
<keyword evidence="1" id="KW-0812">Transmembrane</keyword>
<reference evidence="2 3" key="1">
    <citation type="submission" date="2016-10" db="EMBL/GenBank/DDBJ databases">
        <title>Rhodobacter sp. LPB0142, isolated from sea water.</title>
        <authorList>
            <person name="Kim E."/>
            <person name="Yi H."/>
        </authorList>
    </citation>
    <scope>NUCLEOTIDE SEQUENCE [LARGE SCALE GENOMIC DNA]</scope>
    <source>
        <strain evidence="2 3">LPB0142</strain>
    </source>
</reference>
<dbReference type="KEGG" id="rhp:LPB142_08090"/>
<dbReference type="InterPro" id="IPR021529">
    <property type="entry name" value="DUF2798"/>
</dbReference>
<accession>A0A1D9MGN2</accession>
<gene>
    <name evidence="2" type="ORF">LPB142_08090</name>
</gene>
<organism evidence="2 3">
    <name type="scientific">Rhodobacter xanthinilyticus</name>
    <dbReference type="NCBI Taxonomy" id="1850250"/>
    <lineage>
        <taxon>Bacteria</taxon>
        <taxon>Pseudomonadati</taxon>
        <taxon>Pseudomonadota</taxon>
        <taxon>Alphaproteobacteria</taxon>
        <taxon>Rhodobacterales</taxon>
        <taxon>Rhodobacter group</taxon>
        <taxon>Rhodobacter</taxon>
    </lineage>
</organism>
<dbReference type="PROSITE" id="PS51257">
    <property type="entry name" value="PROKAR_LIPOPROTEIN"/>
    <property type="match status" value="1"/>
</dbReference>